<dbReference type="EMBL" id="JAKUCV010000214">
    <property type="protein sequence ID" value="KAJ4850809.1"/>
    <property type="molecule type" value="Genomic_DNA"/>
</dbReference>
<accession>A0A9Q0GLN1</accession>
<sequence>NKKKQNKQQTLNTQHHPRHRTSHHLPPFPHRADQPRQAGASRRLLLPSSRFAAAWSRHHRRTLQRLPLRTRQPELASSFAPVAVFVSSPCQSPLAPPRLLVVSPCRIAQVSPVSPVKKMNSPCIGCLFFVFVCMG</sequence>
<protein>
    <submittedName>
        <fullName evidence="2">Uncharacterized protein</fullName>
    </submittedName>
</protein>
<feature type="non-terminal residue" evidence="2">
    <location>
        <position position="135"/>
    </location>
</feature>
<dbReference type="Proteomes" id="UP001141552">
    <property type="component" value="Unassembled WGS sequence"/>
</dbReference>
<keyword evidence="3" id="KW-1185">Reference proteome</keyword>
<name>A0A9Q0GLN1_9ROSI</name>
<evidence type="ECO:0000256" key="1">
    <source>
        <dbReference type="SAM" id="MobiDB-lite"/>
    </source>
</evidence>
<reference evidence="2" key="2">
    <citation type="journal article" date="2023" name="Plants (Basel)">
        <title>Annotation of the Turnera subulata (Passifloraceae) Draft Genome Reveals the S-Locus Evolved after the Divergence of Turneroideae from Passifloroideae in a Stepwise Manner.</title>
        <authorList>
            <person name="Henning P.M."/>
            <person name="Roalson E.H."/>
            <person name="Mir W."/>
            <person name="McCubbin A.G."/>
            <person name="Shore J.S."/>
        </authorList>
    </citation>
    <scope>NUCLEOTIDE SEQUENCE</scope>
    <source>
        <strain evidence="2">F60SS</strain>
    </source>
</reference>
<gene>
    <name evidence="2" type="ORF">Tsubulata_009806</name>
</gene>
<feature type="region of interest" description="Disordered" evidence="1">
    <location>
        <begin position="1"/>
        <end position="41"/>
    </location>
</feature>
<reference evidence="2" key="1">
    <citation type="submission" date="2022-02" db="EMBL/GenBank/DDBJ databases">
        <authorList>
            <person name="Henning P.M."/>
            <person name="McCubbin A.G."/>
            <person name="Shore J.S."/>
        </authorList>
    </citation>
    <scope>NUCLEOTIDE SEQUENCE</scope>
    <source>
        <strain evidence="2">F60SS</strain>
        <tissue evidence="2">Leaves</tissue>
    </source>
</reference>
<proteinExistence type="predicted"/>
<dbReference type="AlphaFoldDB" id="A0A9Q0GLN1"/>
<comment type="caution">
    <text evidence="2">The sequence shown here is derived from an EMBL/GenBank/DDBJ whole genome shotgun (WGS) entry which is preliminary data.</text>
</comment>
<evidence type="ECO:0000313" key="3">
    <source>
        <dbReference type="Proteomes" id="UP001141552"/>
    </source>
</evidence>
<evidence type="ECO:0000313" key="2">
    <source>
        <dbReference type="EMBL" id="KAJ4850809.1"/>
    </source>
</evidence>
<feature type="non-terminal residue" evidence="2">
    <location>
        <position position="1"/>
    </location>
</feature>
<organism evidence="2 3">
    <name type="scientific">Turnera subulata</name>
    <dbReference type="NCBI Taxonomy" id="218843"/>
    <lineage>
        <taxon>Eukaryota</taxon>
        <taxon>Viridiplantae</taxon>
        <taxon>Streptophyta</taxon>
        <taxon>Embryophyta</taxon>
        <taxon>Tracheophyta</taxon>
        <taxon>Spermatophyta</taxon>
        <taxon>Magnoliopsida</taxon>
        <taxon>eudicotyledons</taxon>
        <taxon>Gunneridae</taxon>
        <taxon>Pentapetalae</taxon>
        <taxon>rosids</taxon>
        <taxon>fabids</taxon>
        <taxon>Malpighiales</taxon>
        <taxon>Passifloraceae</taxon>
        <taxon>Turnera</taxon>
    </lineage>
</organism>